<evidence type="ECO:0000256" key="3">
    <source>
        <dbReference type="ARBA" id="ARBA00022544"/>
    </source>
</evidence>
<accession>A0ABV1ETX9</accession>
<keyword evidence="7" id="KW-0449">Lipoprotein</keyword>
<keyword evidence="5" id="KW-0472">Membrane</keyword>
<evidence type="ECO:0000256" key="7">
    <source>
        <dbReference type="ARBA" id="ARBA00023288"/>
    </source>
</evidence>
<proteinExistence type="inferred from homology"/>
<dbReference type="Gene3D" id="3.30.300.210">
    <property type="entry name" value="Nutrient germinant receptor protein C, domain 3"/>
    <property type="match status" value="1"/>
</dbReference>
<comment type="similarity">
    <text evidence="2">Belongs to the GerABKC lipoprotein family.</text>
</comment>
<dbReference type="InterPro" id="IPR038501">
    <property type="entry name" value="Spore_GerAC_C_sf"/>
</dbReference>
<dbReference type="Pfam" id="PF05504">
    <property type="entry name" value="Spore_GerAC"/>
    <property type="match status" value="1"/>
</dbReference>
<dbReference type="InterPro" id="IPR008844">
    <property type="entry name" value="Spore_GerAC-like"/>
</dbReference>
<evidence type="ECO:0000313" key="10">
    <source>
        <dbReference type="EMBL" id="MEQ2464551.1"/>
    </source>
</evidence>
<dbReference type="EMBL" id="JBBMFN010000002">
    <property type="protein sequence ID" value="MEQ2464551.1"/>
    <property type="molecule type" value="Genomic_DNA"/>
</dbReference>
<organism evidence="10 11">
    <name type="scientific">Niallia hominis</name>
    <dbReference type="NCBI Taxonomy" id="3133173"/>
    <lineage>
        <taxon>Bacteria</taxon>
        <taxon>Bacillati</taxon>
        <taxon>Bacillota</taxon>
        <taxon>Bacilli</taxon>
        <taxon>Bacillales</taxon>
        <taxon>Bacillaceae</taxon>
        <taxon>Niallia</taxon>
    </lineage>
</organism>
<gene>
    <name evidence="10" type="ORF">WMO63_02565</name>
</gene>
<dbReference type="RefSeq" id="WP_081836587.1">
    <property type="nucleotide sequence ID" value="NZ_JBBMFN010000002.1"/>
</dbReference>
<name>A0ABV1ETX9_9BACI</name>
<dbReference type="NCBIfam" id="TIGR02887">
    <property type="entry name" value="spore_ger_x_C"/>
    <property type="match status" value="1"/>
</dbReference>
<evidence type="ECO:0000256" key="2">
    <source>
        <dbReference type="ARBA" id="ARBA00007886"/>
    </source>
</evidence>
<keyword evidence="6" id="KW-0564">Palmitate</keyword>
<sequence length="388" mass="45356">MTILKLRRFFLISILTLFSLVLSGCWNIKEIQDIYYVAALGIDYKDEKYIAYVQLLDFSNVAKLEGARPDKQPPIWIGRGEGITMTEALNQLYKDAQQRLFWGHVSTLILSNTLLEQDIKSSIDFINRYREIRYNIQFYATNESIEDVLKTKSFFTLSGLSTILHEPNESYKQRSYIQPIQFFQFIRDSNPVGQTAFIPSIKISTENWKEEDKKAPLLRNDGAVFIRNNHLQGWLSESDLNGLRWIDEKTVRSPLWIVEDDQPVVSIVLEKPKVRITPVITNEQVRYKINVSLQAGINEKLKEISENKLVANTKKIIRDEILKTFEKGVEINSDVYRLGEILYRENPQRWNQEIKEKPFFLNKDSIEHINIQVKLVNSGKLKYQESHY</sequence>
<dbReference type="Pfam" id="PF25198">
    <property type="entry name" value="Spore_GerAC_N"/>
    <property type="match status" value="1"/>
</dbReference>
<dbReference type="PROSITE" id="PS51257">
    <property type="entry name" value="PROKAR_LIPOPROTEIN"/>
    <property type="match status" value="1"/>
</dbReference>
<evidence type="ECO:0000256" key="6">
    <source>
        <dbReference type="ARBA" id="ARBA00023139"/>
    </source>
</evidence>
<keyword evidence="4" id="KW-0732">Signal</keyword>
<feature type="domain" description="Spore germination protein N-terminal" evidence="9">
    <location>
        <begin position="29"/>
        <end position="203"/>
    </location>
</feature>
<keyword evidence="3" id="KW-0309">Germination</keyword>
<reference evidence="10 11" key="1">
    <citation type="submission" date="2024-03" db="EMBL/GenBank/DDBJ databases">
        <title>Human intestinal bacterial collection.</title>
        <authorList>
            <person name="Pauvert C."/>
            <person name="Hitch T.C.A."/>
            <person name="Clavel T."/>
        </authorList>
    </citation>
    <scope>NUCLEOTIDE SEQUENCE [LARGE SCALE GENOMIC DNA]</scope>
    <source>
        <strain evidence="10 11">CLA-SR-H024</strain>
    </source>
</reference>
<evidence type="ECO:0000259" key="9">
    <source>
        <dbReference type="Pfam" id="PF25198"/>
    </source>
</evidence>
<dbReference type="Proteomes" id="UP001465426">
    <property type="component" value="Unassembled WGS sequence"/>
</dbReference>
<evidence type="ECO:0000256" key="4">
    <source>
        <dbReference type="ARBA" id="ARBA00022729"/>
    </source>
</evidence>
<comment type="subcellular location">
    <subcellularLocation>
        <location evidence="1">Membrane</location>
        <topology evidence="1">Lipid-anchor</topology>
    </subcellularLocation>
</comment>
<dbReference type="InterPro" id="IPR046953">
    <property type="entry name" value="Spore_GerAC-like_C"/>
</dbReference>
<feature type="domain" description="Spore germination GerAC-like C-terminal" evidence="8">
    <location>
        <begin position="222"/>
        <end position="379"/>
    </location>
</feature>
<keyword evidence="11" id="KW-1185">Reference proteome</keyword>
<evidence type="ECO:0000256" key="1">
    <source>
        <dbReference type="ARBA" id="ARBA00004635"/>
    </source>
</evidence>
<dbReference type="InterPro" id="IPR057336">
    <property type="entry name" value="GerAC_N"/>
</dbReference>
<evidence type="ECO:0000256" key="5">
    <source>
        <dbReference type="ARBA" id="ARBA00023136"/>
    </source>
</evidence>
<comment type="caution">
    <text evidence="10">The sequence shown here is derived from an EMBL/GenBank/DDBJ whole genome shotgun (WGS) entry which is preliminary data.</text>
</comment>
<dbReference type="PANTHER" id="PTHR35789:SF1">
    <property type="entry name" value="SPORE GERMINATION PROTEIN B3"/>
    <property type="match status" value="1"/>
</dbReference>
<dbReference type="PANTHER" id="PTHR35789">
    <property type="entry name" value="SPORE GERMINATION PROTEIN B3"/>
    <property type="match status" value="1"/>
</dbReference>
<evidence type="ECO:0000259" key="8">
    <source>
        <dbReference type="Pfam" id="PF05504"/>
    </source>
</evidence>
<protein>
    <submittedName>
        <fullName evidence="10">Ger(X)C family spore germination protein</fullName>
    </submittedName>
</protein>
<evidence type="ECO:0000313" key="11">
    <source>
        <dbReference type="Proteomes" id="UP001465426"/>
    </source>
</evidence>